<dbReference type="EMBL" id="JAUSUR010000005">
    <property type="protein sequence ID" value="MDQ0362044.1"/>
    <property type="molecule type" value="Genomic_DNA"/>
</dbReference>
<dbReference type="InterPro" id="IPR006379">
    <property type="entry name" value="HAD-SF_hydro_IIB"/>
</dbReference>
<dbReference type="Gene3D" id="3.40.50.1000">
    <property type="entry name" value="HAD superfamily/HAD-like"/>
    <property type="match status" value="1"/>
</dbReference>
<proteinExistence type="predicted"/>
<dbReference type="NCBIfam" id="TIGR00099">
    <property type="entry name" value="Cof-subfamily"/>
    <property type="match status" value="1"/>
</dbReference>
<accession>A0ABU0E5P2</accession>
<dbReference type="InterPro" id="IPR000150">
    <property type="entry name" value="Cof"/>
</dbReference>
<organism evidence="1 2">
    <name type="scientific">Breznakia pachnodae</name>
    <dbReference type="NCBI Taxonomy" id="265178"/>
    <lineage>
        <taxon>Bacteria</taxon>
        <taxon>Bacillati</taxon>
        <taxon>Bacillota</taxon>
        <taxon>Erysipelotrichia</taxon>
        <taxon>Erysipelotrichales</taxon>
        <taxon>Erysipelotrichaceae</taxon>
        <taxon>Breznakia</taxon>
    </lineage>
</organism>
<dbReference type="Pfam" id="PF08282">
    <property type="entry name" value="Hydrolase_3"/>
    <property type="match status" value="1"/>
</dbReference>
<dbReference type="PANTHER" id="PTHR10000:SF25">
    <property type="entry name" value="PHOSPHATASE YKRA-RELATED"/>
    <property type="match status" value="1"/>
</dbReference>
<protein>
    <submittedName>
        <fullName evidence="1">Cof subfamily protein (Haloacid dehalogenase superfamily)</fullName>
    </submittedName>
</protein>
<dbReference type="InterPro" id="IPR023214">
    <property type="entry name" value="HAD_sf"/>
</dbReference>
<gene>
    <name evidence="1" type="ORF">J2S15_002797</name>
</gene>
<dbReference type="SFLD" id="SFLDS00003">
    <property type="entry name" value="Haloacid_Dehalogenase"/>
    <property type="match status" value="1"/>
</dbReference>
<keyword evidence="2" id="KW-1185">Reference proteome</keyword>
<comment type="caution">
    <text evidence="1">The sequence shown here is derived from an EMBL/GenBank/DDBJ whole genome shotgun (WGS) entry which is preliminary data.</text>
</comment>
<sequence>MVIFLDVDGTLINYETVLPESARYAINKARTNGHKVYICTGCSKFEIEVKNWNLELDGMIGGNGCYVESNNTVVMHETLSLSQCKQFVDWCNQRDLAFRLECNEGIYISEGYEEKSKEARLKYIEGIDAVLTKDKIVPMNPSMITGGELLRSNVNKTGFVLKSYQDYLDAVEEFDDLNVGTWGGKGEYALYGDTSQKNINKAHAIEVLLDYLKIDKSKTIAFGDAKVDIPMFKACGYSVAMGNAGEETKQVADYITDDVDNDGLLKAFEYLKLI</sequence>
<dbReference type="SFLD" id="SFLDG01140">
    <property type="entry name" value="C2.B:_Phosphomannomutase_and_P"/>
    <property type="match status" value="1"/>
</dbReference>
<evidence type="ECO:0000313" key="1">
    <source>
        <dbReference type="EMBL" id="MDQ0362044.1"/>
    </source>
</evidence>
<dbReference type="Proteomes" id="UP001230220">
    <property type="component" value="Unassembled WGS sequence"/>
</dbReference>
<evidence type="ECO:0000313" key="2">
    <source>
        <dbReference type="Proteomes" id="UP001230220"/>
    </source>
</evidence>
<dbReference type="InterPro" id="IPR036412">
    <property type="entry name" value="HAD-like_sf"/>
</dbReference>
<dbReference type="PANTHER" id="PTHR10000">
    <property type="entry name" value="PHOSPHOSERINE PHOSPHATASE"/>
    <property type="match status" value="1"/>
</dbReference>
<dbReference type="SUPFAM" id="SSF56784">
    <property type="entry name" value="HAD-like"/>
    <property type="match status" value="1"/>
</dbReference>
<dbReference type="RefSeq" id="WP_307409296.1">
    <property type="nucleotide sequence ID" value="NZ_JAUSUR010000005.1"/>
</dbReference>
<reference evidence="1 2" key="1">
    <citation type="submission" date="2023-07" db="EMBL/GenBank/DDBJ databases">
        <title>Genomic Encyclopedia of Type Strains, Phase IV (KMG-IV): sequencing the most valuable type-strain genomes for metagenomic binning, comparative biology and taxonomic classification.</title>
        <authorList>
            <person name="Goeker M."/>
        </authorList>
    </citation>
    <scope>NUCLEOTIDE SEQUENCE [LARGE SCALE GENOMIC DNA]</scope>
    <source>
        <strain evidence="1 2">DSM 16784</strain>
    </source>
</reference>
<name>A0ABU0E5P2_9FIRM</name>
<dbReference type="Gene3D" id="3.30.1240.10">
    <property type="match status" value="1"/>
</dbReference>
<dbReference type="NCBIfam" id="TIGR01484">
    <property type="entry name" value="HAD-SF-IIB"/>
    <property type="match status" value="1"/>
</dbReference>